<evidence type="ECO:0000313" key="2">
    <source>
        <dbReference type="Proteomes" id="UP000405075"/>
    </source>
</evidence>
<name>A0AAP9GTP1_9GAMM</name>
<protein>
    <submittedName>
        <fullName evidence="1">Uncharacterized protein</fullName>
    </submittedName>
</protein>
<proteinExistence type="predicted"/>
<organism evidence="1 2">
    <name type="scientific">Acinetobacter towneri</name>
    <dbReference type="NCBI Taxonomy" id="202956"/>
    <lineage>
        <taxon>Bacteria</taxon>
        <taxon>Pseudomonadati</taxon>
        <taxon>Pseudomonadota</taxon>
        <taxon>Gammaproteobacteria</taxon>
        <taxon>Moraxellales</taxon>
        <taxon>Moraxellaceae</taxon>
        <taxon>Acinetobacter</taxon>
    </lineage>
</organism>
<reference evidence="2" key="1">
    <citation type="submission" date="2019-11" db="EMBL/GenBank/DDBJ databases">
        <title>Escherichia coli 1916D6.</title>
        <authorList>
            <person name="Yao H."/>
            <person name="Du X."/>
            <person name="Yu R."/>
            <person name="Li A."/>
        </authorList>
    </citation>
    <scope>NUCLEOTIDE SEQUENCE [LARGE SCALE GENOMIC DNA]</scope>
    <source>
        <strain evidence="2">19110F47</strain>
    </source>
</reference>
<dbReference type="AlphaFoldDB" id="A0AAP9GTP1"/>
<sequence>MVSYKSEFEINDDGSLQKFIENAEKLAGHVEVGVLGDKTHIGGGGGKRPINMADLAAIHVFGVPSQNIPKRDFVTPVIEQNQDKYIGYIEQKVIPILQGDVSMQEVWQFIGMEAKADIQDYMVNGKFAPLSPKTIKRKGSSKPLIDTGQLRKAVSYIVVKGSK</sequence>
<dbReference type="Proteomes" id="UP000405075">
    <property type="component" value="Chromosome"/>
</dbReference>
<evidence type="ECO:0000313" key="1">
    <source>
        <dbReference type="EMBL" id="QGM27383.1"/>
    </source>
</evidence>
<accession>A0AAP9GTP1</accession>
<dbReference type="RefSeq" id="WP_154320627.1">
    <property type="nucleotide sequence ID" value="NZ_CP046045.1"/>
</dbReference>
<dbReference type="EMBL" id="CP046045">
    <property type="protein sequence ID" value="QGM27383.1"/>
    <property type="molecule type" value="Genomic_DNA"/>
</dbReference>
<gene>
    <name evidence="1" type="ORF">GJD93_06700</name>
</gene>